<protein>
    <recommendedName>
        <fullName evidence="3">Gp206</fullName>
    </recommendedName>
</protein>
<dbReference type="Proteomes" id="UP000224839">
    <property type="component" value="Segment"/>
</dbReference>
<sequence length="89" mass="10649">MTFFIMNQVKTLPQVLLERSPYRYVSVGELDNGFPDYRIQKFDEWTKRYKDMYLCDNGMQISLAMEDFEYTKWLDPAGVPCYVRDSVKL</sequence>
<proteinExistence type="predicted"/>
<evidence type="ECO:0000313" key="2">
    <source>
        <dbReference type="Proteomes" id="UP000224839"/>
    </source>
</evidence>
<name>A0A1D8KN87_9CAUD</name>
<gene>
    <name evidence="1" type="ORF">P29A0810_178</name>
</gene>
<organism evidence="1 2">
    <name type="scientific">Synechococcus phage S-CAM8</name>
    <dbReference type="NCBI Taxonomy" id="754038"/>
    <lineage>
        <taxon>Viruses</taxon>
        <taxon>Duplodnaviria</taxon>
        <taxon>Heunggongvirae</taxon>
        <taxon>Uroviricota</taxon>
        <taxon>Caudoviricetes</taxon>
        <taxon>Pantevenvirales</taxon>
        <taxon>Kyanoviridae</taxon>
        <taxon>Neritesvirus</taxon>
        <taxon>Neritesvirus scam8</taxon>
    </lineage>
</organism>
<evidence type="ECO:0008006" key="3">
    <source>
        <dbReference type="Google" id="ProtNLM"/>
    </source>
</evidence>
<accession>A0A1D8KN87</accession>
<dbReference type="EMBL" id="KU686203">
    <property type="protein sequence ID" value="AOV60114.1"/>
    <property type="molecule type" value="Genomic_DNA"/>
</dbReference>
<reference evidence="1 2" key="1">
    <citation type="journal article" date="2016" name="Virology">
        <title>The genomic content and context of auxiliary metabolic genes in marine cyanomyoviruses.</title>
        <authorList>
            <person name="Crummett L.T."/>
            <person name="Puxty R.J."/>
            <person name="Weihe C."/>
            <person name="Marston M.F."/>
            <person name="Martiny J.B."/>
        </authorList>
    </citation>
    <scope>NUCLEOTIDE SEQUENCE [LARGE SCALE GENOMIC DNA]</scope>
    <source>
        <strain evidence="1">0810PA29</strain>
    </source>
</reference>
<evidence type="ECO:0000313" key="1">
    <source>
        <dbReference type="EMBL" id="AOV60114.1"/>
    </source>
</evidence>